<dbReference type="SUPFAM" id="SSF56219">
    <property type="entry name" value="DNase I-like"/>
    <property type="match status" value="1"/>
</dbReference>
<dbReference type="AlphaFoldDB" id="K3WK17"/>
<dbReference type="OMA" id="YTVWNTL"/>
<dbReference type="InParanoid" id="K3WK17"/>
<dbReference type="STRING" id="431595.K3WK17"/>
<feature type="compositionally biased region" description="Polar residues" evidence="13">
    <location>
        <begin position="412"/>
        <end position="424"/>
    </location>
</feature>
<feature type="binding site" evidence="9">
    <location>
        <position position="200"/>
    </location>
    <ligand>
        <name>Mg(2+)</name>
        <dbReference type="ChEBI" id="CHEBI:18420"/>
        <label>1</label>
    </ligand>
</feature>
<evidence type="ECO:0000256" key="3">
    <source>
        <dbReference type="ARBA" id="ARBA00022771"/>
    </source>
</evidence>
<dbReference type="InterPro" id="IPR036691">
    <property type="entry name" value="Endo/exonu/phosph_ase_sf"/>
</dbReference>
<evidence type="ECO:0000256" key="6">
    <source>
        <dbReference type="ARBA" id="ARBA00022842"/>
    </source>
</evidence>
<reference evidence="15" key="3">
    <citation type="submission" date="2015-02" db="UniProtKB">
        <authorList>
            <consortium name="EnsemblProtists"/>
        </authorList>
    </citation>
    <scope>IDENTIFICATION</scope>
    <source>
        <strain evidence="15">DAOM BR144</strain>
    </source>
</reference>
<dbReference type="eggNOG" id="KOG1294">
    <property type="taxonomic scope" value="Eukaryota"/>
</dbReference>
<feature type="site" description="Transition state stabilizer" evidence="10">
    <location>
        <position position="202"/>
    </location>
</feature>
<evidence type="ECO:0000256" key="10">
    <source>
        <dbReference type="PIRSR" id="PIRSR604808-3"/>
    </source>
</evidence>
<dbReference type="Proteomes" id="UP000019132">
    <property type="component" value="Unassembled WGS sequence"/>
</dbReference>
<evidence type="ECO:0000256" key="12">
    <source>
        <dbReference type="RuleBase" id="RU362131"/>
    </source>
</evidence>
<keyword evidence="5" id="KW-0862">Zinc</keyword>
<dbReference type="PANTHER" id="PTHR22748:SF4">
    <property type="entry name" value="DNA-(APURINIC OR APYRIMIDINIC SITE) ENDONUCLEASE 2"/>
    <property type="match status" value="1"/>
</dbReference>
<keyword evidence="12" id="KW-0227">DNA damage</keyword>
<dbReference type="InterPro" id="IPR005135">
    <property type="entry name" value="Endo/exonuclease/phosphatase"/>
</dbReference>
<evidence type="ECO:0000313" key="15">
    <source>
        <dbReference type="EnsemblProtists" id="PYU1_T005309"/>
    </source>
</evidence>
<dbReference type="VEuPathDB" id="FungiDB:PYU1_G005298"/>
<evidence type="ECO:0000256" key="2">
    <source>
        <dbReference type="ARBA" id="ARBA00022723"/>
    </source>
</evidence>
<name>K3WK17_GLOUD</name>
<keyword evidence="2 9" id="KW-0479">Metal-binding</keyword>
<dbReference type="GO" id="GO:0005634">
    <property type="term" value="C:nucleus"/>
    <property type="evidence" value="ECO:0007669"/>
    <property type="project" value="TreeGrafter"/>
</dbReference>
<keyword evidence="7" id="KW-0539">Nucleus</keyword>
<feature type="binding site" evidence="9">
    <location>
        <position position="52"/>
    </location>
    <ligand>
        <name>Mg(2+)</name>
        <dbReference type="ChEBI" id="CHEBI:18420"/>
        <label>1</label>
    </ligand>
</feature>
<feature type="active site" evidence="8">
    <location>
        <position position="161"/>
    </location>
</feature>
<dbReference type="PROSITE" id="PS51999">
    <property type="entry name" value="ZF_GRF"/>
    <property type="match status" value="1"/>
</dbReference>
<evidence type="ECO:0000259" key="14">
    <source>
        <dbReference type="PROSITE" id="PS51999"/>
    </source>
</evidence>
<feature type="binding site" evidence="9">
    <location>
        <position position="202"/>
    </location>
    <ligand>
        <name>Mg(2+)</name>
        <dbReference type="ChEBI" id="CHEBI:18420"/>
        <label>1</label>
    </ligand>
</feature>
<feature type="site" description="Important for catalytic activity" evidence="10">
    <location>
        <position position="289"/>
    </location>
</feature>
<keyword evidence="6 9" id="KW-0460">Magnesium</keyword>
<dbReference type="Pfam" id="PF03372">
    <property type="entry name" value="Exo_endo_phos"/>
    <property type="match status" value="1"/>
</dbReference>
<reference evidence="16" key="2">
    <citation type="submission" date="2010-04" db="EMBL/GenBank/DDBJ databases">
        <authorList>
            <person name="Buell R."/>
            <person name="Hamilton J."/>
            <person name="Hostetler J."/>
        </authorList>
    </citation>
    <scope>NUCLEOTIDE SEQUENCE [LARGE SCALE GENOMIC DNA]</scope>
    <source>
        <strain evidence="16">DAOM:BR144</strain>
    </source>
</reference>
<comment type="similarity">
    <text evidence="1 12">Belongs to the DNA repair enzymes AP/ExoA family.</text>
</comment>
<evidence type="ECO:0000256" key="1">
    <source>
        <dbReference type="ARBA" id="ARBA00007092"/>
    </source>
</evidence>
<accession>K3WK17</accession>
<dbReference type="PROSITE" id="PS51435">
    <property type="entry name" value="AP_NUCLEASE_F1_4"/>
    <property type="match status" value="1"/>
</dbReference>
<dbReference type="EMBL" id="GL376633">
    <property type="status" value="NOT_ANNOTATED_CDS"/>
    <property type="molecule type" value="Genomic_DNA"/>
</dbReference>
<dbReference type="GO" id="GO:0008270">
    <property type="term" value="F:zinc ion binding"/>
    <property type="evidence" value="ECO:0007669"/>
    <property type="project" value="UniProtKB-KW"/>
</dbReference>
<dbReference type="EC" id="3.1.-.-" evidence="12"/>
<feature type="binding site" evidence="9">
    <location>
        <position position="329"/>
    </location>
    <ligand>
        <name>Mg(2+)</name>
        <dbReference type="ChEBI" id="CHEBI:18420"/>
        <label>1</label>
    </ligand>
</feature>
<evidence type="ECO:0000256" key="8">
    <source>
        <dbReference type="PIRSR" id="PIRSR604808-1"/>
    </source>
</evidence>
<dbReference type="InterPro" id="IPR004808">
    <property type="entry name" value="AP_endonuc_1"/>
</dbReference>
<dbReference type="CDD" id="cd09088">
    <property type="entry name" value="Ape2-like_AP-endo"/>
    <property type="match status" value="1"/>
</dbReference>
<feature type="site" description="Interaction with DNA substrate" evidence="10">
    <location>
        <position position="330"/>
    </location>
</feature>
<dbReference type="PANTHER" id="PTHR22748">
    <property type="entry name" value="AP ENDONUCLEASE"/>
    <property type="match status" value="1"/>
</dbReference>
<feature type="domain" description="GRF-type" evidence="14">
    <location>
        <begin position="502"/>
        <end position="550"/>
    </location>
</feature>
<sequence length="559" mass="62819">MRTTEAPTVVRPLRLLTWNVNGLRAVLQRGESRKTLRQFLDALDADVICFQETKLTRSELDEELVRPEGYDAFYSFCRVRSGYSGVVTFCKSDVPTLNAEEGLTGQWKTANAVGCVGELHHEACILFELTLVFGTKLVNELESEGRCVITDHGAFVLLNLYCPATRNMERLEYKLAFHRLVQDRVYALHAAKRRVIVVGDINIAHKEIDHCDPSPTEGIAFADHPCRKWMDEVVVGHEGSSEKHANAARTSGGKLVDAFRYYHPHEARAYTCWNMVTAARQTNYGTRIDYILVDHTLMEDAVTDCRLLELISQQSFLWRSIQPDRLGSDHCPVLLTAVVQLPIASETTKLPALCAKNFAEFAGKQQAIKSFFSAPTRVESPHKASTTSPSQSSPSSSSSKFASPSLKKRHSMTQTRASASRKLNQQSSIKSFFAQSSAVVSSSKVLPNPGRPHEKDKDVIEREEREFASVVRDFETKHNAAQDRLRAWKQVLSGQPPKTPLCHCQQPTVLRTVLKTNDNWGRKFYVCTKPAGEKGNPDARCEFFQWVDDKSSKRVKTTR</sequence>
<dbReference type="GO" id="GO:0008311">
    <property type="term" value="F:double-stranded DNA 3'-5' DNA exonuclease activity"/>
    <property type="evidence" value="ECO:0007669"/>
    <property type="project" value="TreeGrafter"/>
</dbReference>
<evidence type="ECO:0000256" key="7">
    <source>
        <dbReference type="ARBA" id="ARBA00023242"/>
    </source>
</evidence>
<keyword evidence="9" id="KW-0464">Manganese</keyword>
<feature type="active site" description="Proton donor/acceptor" evidence="8">
    <location>
        <position position="200"/>
    </location>
</feature>
<feature type="binding site" evidence="9">
    <location>
        <position position="19"/>
    </location>
    <ligand>
        <name>Mg(2+)</name>
        <dbReference type="ChEBI" id="CHEBI:18420"/>
        <label>1</label>
    </ligand>
</feature>
<dbReference type="GO" id="GO:0003906">
    <property type="term" value="F:DNA-(apurinic or apyrimidinic site) endonuclease activity"/>
    <property type="evidence" value="ECO:0007669"/>
    <property type="project" value="TreeGrafter"/>
</dbReference>
<dbReference type="Pfam" id="PF06839">
    <property type="entry name" value="Zn_ribbon_GRF"/>
    <property type="match status" value="1"/>
</dbReference>
<evidence type="ECO:0000256" key="9">
    <source>
        <dbReference type="PIRSR" id="PIRSR604808-2"/>
    </source>
</evidence>
<dbReference type="EnsemblProtists" id="PYU1_T005309">
    <property type="protein sequence ID" value="PYU1_T005309"/>
    <property type="gene ID" value="PYU1_G005298"/>
</dbReference>
<dbReference type="GO" id="GO:0008081">
    <property type="term" value="F:phosphoric diester hydrolase activity"/>
    <property type="evidence" value="ECO:0007669"/>
    <property type="project" value="TreeGrafter"/>
</dbReference>
<dbReference type="GO" id="GO:0006284">
    <property type="term" value="P:base-excision repair"/>
    <property type="evidence" value="ECO:0007669"/>
    <property type="project" value="TreeGrafter"/>
</dbReference>
<keyword evidence="4" id="KW-0378">Hydrolase</keyword>
<keyword evidence="16" id="KW-1185">Reference proteome</keyword>
<dbReference type="NCBIfam" id="TIGR00633">
    <property type="entry name" value="xth"/>
    <property type="match status" value="1"/>
</dbReference>
<evidence type="ECO:0000256" key="5">
    <source>
        <dbReference type="ARBA" id="ARBA00022833"/>
    </source>
</evidence>
<reference evidence="16" key="1">
    <citation type="journal article" date="2010" name="Genome Biol.">
        <title>Genome sequence of the necrotrophic plant pathogen Pythium ultimum reveals original pathogenicity mechanisms and effector repertoire.</title>
        <authorList>
            <person name="Levesque C.A."/>
            <person name="Brouwer H."/>
            <person name="Cano L."/>
            <person name="Hamilton J.P."/>
            <person name="Holt C."/>
            <person name="Huitema E."/>
            <person name="Raffaele S."/>
            <person name="Robideau G.P."/>
            <person name="Thines M."/>
            <person name="Win J."/>
            <person name="Zerillo M.M."/>
            <person name="Beakes G.W."/>
            <person name="Boore J.L."/>
            <person name="Busam D."/>
            <person name="Dumas B."/>
            <person name="Ferriera S."/>
            <person name="Fuerstenberg S.I."/>
            <person name="Gachon C.M."/>
            <person name="Gaulin E."/>
            <person name="Govers F."/>
            <person name="Grenville-Briggs L."/>
            <person name="Horner N."/>
            <person name="Hostetler J."/>
            <person name="Jiang R.H."/>
            <person name="Johnson J."/>
            <person name="Krajaejun T."/>
            <person name="Lin H."/>
            <person name="Meijer H.J."/>
            <person name="Moore B."/>
            <person name="Morris P."/>
            <person name="Phuntmart V."/>
            <person name="Puiu D."/>
            <person name="Shetty J."/>
            <person name="Stajich J.E."/>
            <person name="Tripathy S."/>
            <person name="Wawra S."/>
            <person name="van West P."/>
            <person name="Whitty B.R."/>
            <person name="Coutinho P.M."/>
            <person name="Henrissat B."/>
            <person name="Martin F."/>
            <person name="Thomas P.D."/>
            <person name="Tyler B.M."/>
            <person name="De Vries R.P."/>
            <person name="Kamoun S."/>
            <person name="Yandell M."/>
            <person name="Tisserat N."/>
            <person name="Buell C.R."/>
        </authorList>
    </citation>
    <scope>NUCLEOTIDE SEQUENCE</scope>
    <source>
        <strain evidence="16">DAOM:BR144</strain>
    </source>
</reference>
<organism evidence="15 16">
    <name type="scientific">Globisporangium ultimum (strain ATCC 200006 / CBS 805.95 / DAOM BR144)</name>
    <name type="common">Pythium ultimum</name>
    <dbReference type="NCBI Taxonomy" id="431595"/>
    <lineage>
        <taxon>Eukaryota</taxon>
        <taxon>Sar</taxon>
        <taxon>Stramenopiles</taxon>
        <taxon>Oomycota</taxon>
        <taxon>Peronosporomycetes</taxon>
        <taxon>Pythiales</taxon>
        <taxon>Pythiaceae</taxon>
        <taxon>Globisporangium</taxon>
    </lineage>
</organism>
<evidence type="ECO:0000256" key="4">
    <source>
        <dbReference type="ARBA" id="ARBA00022801"/>
    </source>
</evidence>
<dbReference type="HOGENOM" id="CLU_010374_3_0_1"/>
<feature type="region of interest" description="Disordered" evidence="13">
    <location>
        <begin position="379"/>
        <end position="424"/>
    </location>
</feature>
<comment type="cofactor">
    <cofactor evidence="9 12">
        <name>Mg(2+)</name>
        <dbReference type="ChEBI" id="CHEBI:18420"/>
    </cofactor>
    <cofactor evidence="9 12">
        <name>Mn(2+)</name>
        <dbReference type="ChEBI" id="CHEBI:29035"/>
    </cofactor>
    <text evidence="9 12">Probably binds two magnesium or manganese ions per subunit.</text>
</comment>
<feature type="binding site" evidence="9">
    <location>
        <position position="330"/>
    </location>
    <ligand>
        <name>Mg(2+)</name>
        <dbReference type="ChEBI" id="CHEBI:18420"/>
        <label>1</label>
    </ligand>
</feature>
<evidence type="ECO:0000256" key="11">
    <source>
        <dbReference type="PROSITE-ProRule" id="PRU01343"/>
    </source>
</evidence>
<proteinExistence type="inferred from homology"/>
<keyword evidence="3 11" id="KW-0863">Zinc-finger</keyword>
<feature type="compositionally biased region" description="Low complexity" evidence="13">
    <location>
        <begin position="383"/>
        <end position="405"/>
    </location>
</feature>
<protein>
    <recommendedName>
        <fullName evidence="12">DNA-(apurinic or apyrimidinic site) endonuclease</fullName>
        <ecNumber evidence="12">3.1.-.-</ecNumber>
    </recommendedName>
</protein>
<dbReference type="Gene3D" id="3.60.10.10">
    <property type="entry name" value="Endonuclease/exonuclease/phosphatase"/>
    <property type="match status" value="1"/>
</dbReference>
<feature type="active site" description="Proton acceptor" evidence="8">
    <location>
        <position position="330"/>
    </location>
</feature>
<evidence type="ECO:0000256" key="13">
    <source>
        <dbReference type="SAM" id="MobiDB-lite"/>
    </source>
</evidence>
<dbReference type="InterPro" id="IPR010666">
    <property type="entry name" value="Znf_GRF"/>
</dbReference>
<keyword evidence="12" id="KW-0234">DNA repair</keyword>
<evidence type="ECO:0000313" key="16">
    <source>
        <dbReference type="Proteomes" id="UP000019132"/>
    </source>
</evidence>